<evidence type="ECO:0000256" key="1">
    <source>
        <dbReference type="SAM" id="Phobius"/>
    </source>
</evidence>
<dbReference type="RefSeq" id="WP_253655648.1">
    <property type="nucleotide sequence ID" value="NZ_BAAAOE010000005.1"/>
</dbReference>
<keyword evidence="1" id="KW-0812">Transmembrane</keyword>
<protein>
    <recommendedName>
        <fullName evidence="4">Integral membrane protein</fullName>
    </recommendedName>
</protein>
<evidence type="ECO:0000313" key="3">
    <source>
        <dbReference type="Proteomes" id="UP001205740"/>
    </source>
</evidence>
<dbReference type="Proteomes" id="UP001205740">
    <property type="component" value="Unassembled WGS sequence"/>
</dbReference>
<evidence type="ECO:0000313" key="2">
    <source>
        <dbReference type="EMBL" id="MCP2162075.1"/>
    </source>
</evidence>
<keyword evidence="3" id="KW-1185">Reference proteome</keyword>
<feature type="transmembrane region" description="Helical" evidence="1">
    <location>
        <begin position="14"/>
        <end position="36"/>
    </location>
</feature>
<evidence type="ECO:0008006" key="4">
    <source>
        <dbReference type="Google" id="ProtNLM"/>
    </source>
</evidence>
<organism evidence="2 3">
    <name type="scientific">Williamsia serinedens</name>
    <dbReference type="NCBI Taxonomy" id="391736"/>
    <lineage>
        <taxon>Bacteria</taxon>
        <taxon>Bacillati</taxon>
        <taxon>Actinomycetota</taxon>
        <taxon>Actinomycetes</taxon>
        <taxon>Mycobacteriales</taxon>
        <taxon>Nocardiaceae</taxon>
        <taxon>Williamsia</taxon>
    </lineage>
</organism>
<keyword evidence="1" id="KW-0472">Membrane</keyword>
<proteinExistence type="predicted"/>
<feature type="transmembrane region" description="Helical" evidence="1">
    <location>
        <begin position="105"/>
        <end position="124"/>
    </location>
</feature>
<comment type="caution">
    <text evidence="2">The sequence shown here is derived from an EMBL/GenBank/DDBJ whole genome shotgun (WGS) entry which is preliminary data.</text>
</comment>
<dbReference type="EMBL" id="JAMTCG010000006">
    <property type="protein sequence ID" value="MCP2162075.1"/>
    <property type="molecule type" value="Genomic_DNA"/>
</dbReference>
<sequence>MVNKTSSLSALHRVVYSYTAVAAATIVVLAVVSGVAPREAPADAWVHAVVVGVFALVLPLRLRGVRAGNRGSLRAVGIISGVLVVVNVAEALVPDFVPTWMRVEMVGIAVLMAASVALVVRVALARDNDGHGRIDVGLPRP</sequence>
<feature type="transmembrane region" description="Helical" evidence="1">
    <location>
        <begin position="72"/>
        <end position="93"/>
    </location>
</feature>
<accession>A0ABT1H4B1</accession>
<gene>
    <name evidence="2" type="ORF">LX12_003279</name>
</gene>
<keyword evidence="1" id="KW-1133">Transmembrane helix</keyword>
<feature type="transmembrane region" description="Helical" evidence="1">
    <location>
        <begin position="42"/>
        <end position="60"/>
    </location>
</feature>
<reference evidence="2 3" key="1">
    <citation type="submission" date="2022-06" db="EMBL/GenBank/DDBJ databases">
        <title>Genomic Encyclopedia of Archaeal and Bacterial Type Strains, Phase II (KMG-II): from individual species to whole genera.</title>
        <authorList>
            <person name="Goeker M."/>
        </authorList>
    </citation>
    <scope>NUCLEOTIDE SEQUENCE [LARGE SCALE GENOMIC DNA]</scope>
    <source>
        <strain evidence="2 3">DSM 45037</strain>
    </source>
</reference>
<name>A0ABT1H4B1_9NOCA</name>